<accession>A0A5Q0QC26</accession>
<evidence type="ECO:0000313" key="8">
    <source>
        <dbReference type="Proteomes" id="UP000326921"/>
    </source>
</evidence>
<dbReference type="Proteomes" id="UP000326921">
    <property type="component" value="Chromosome"/>
</dbReference>
<feature type="transmembrane region" description="Helical" evidence="6">
    <location>
        <begin position="447"/>
        <end position="466"/>
    </location>
</feature>
<keyword evidence="8" id="KW-1185">Reference proteome</keyword>
<name>A0A5Q0QC26_9SPHI</name>
<evidence type="ECO:0000256" key="4">
    <source>
        <dbReference type="ARBA" id="ARBA00022989"/>
    </source>
</evidence>
<dbReference type="Pfam" id="PF01943">
    <property type="entry name" value="Polysacc_synt"/>
    <property type="match status" value="1"/>
</dbReference>
<evidence type="ECO:0000256" key="5">
    <source>
        <dbReference type="ARBA" id="ARBA00023136"/>
    </source>
</evidence>
<organism evidence="7 8">
    <name type="scientific">Sphingobacterium zhuxiongii</name>
    <dbReference type="NCBI Taxonomy" id="2662364"/>
    <lineage>
        <taxon>Bacteria</taxon>
        <taxon>Pseudomonadati</taxon>
        <taxon>Bacteroidota</taxon>
        <taxon>Sphingobacteriia</taxon>
        <taxon>Sphingobacteriales</taxon>
        <taxon>Sphingobacteriaceae</taxon>
        <taxon>Sphingobacterium</taxon>
    </lineage>
</organism>
<keyword evidence="5 6" id="KW-0472">Membrane</keyword>
<dbReference type="KEGG" id="sphe:GFH32_16035"/>
<feature type="transmembrane region" description="Helical" evidence="6">
    <location>
        <begin position="39"/>
        <end position="60"/>
    </location>
</feature>
<dbReference type="InterPro" id="IPR050833">
    <property type="entry name" value="Poly_Biosynth_Transport"/>
</dbReference>
<dbReference type="InterPro" id="IPR002797">
    <property type="entry name" value="Polysacc_synth"/>
</dbReference>
<evidence type="ECO:0000256" key="2">
    <source>
        <dbReference type="ARBA" id="ARBA00022475"/>
    </source>
</evidence>
<feature type="transmembrane region" description="Helical" evidence="6">
    <location>
        <begin position="387"/>
        <end position="406"/>
    </location>
</feature>
<feature type="transmembrane region" description="Helical" evidence="6">
    <location>
        <begin position="80"/>
        <end position="102"/>
    </location>
</feature>
<gene>
    <name evidence="7" type="ORF">GFH32_16035</name>
</gene>
<evidence type="ECO:0000256" key="6">
    <source>
        <dbReference type="SAM" id="Phobius"/>
    </source>
</evidence>
<keyword evidence="3 6" id="KW-0812">Transmembrane</keyword>
<feature type="transmembrane region" description="Helical" evidence="6">
    <location>
        <begin position="196"/>
        <end position="216"/>
    </location>
</feature>
<protein>
    <submittedName>
        <fullName evidence="7">Oligosaccharide flippase family protein</fullName>
    </submittedName>
</protein>
<proteinExistence type="predicted"/>
<feature type="transmembrane region" description="Helical" evidence="6">
    <location>
        <begin position="472"/>
        <end position="492"/>
    </location>
</feature>
<dbReference type="PANTHER" id="PTHR30250:SF11">
    <property type="entry name" value="O-ANTIGEN TRANSPORTER-RELATED"/>
    <property type="match status" value="1"/>
</dbReference>
<dbReference type="RefSeq" id="WP_153512564.1">
    <property type="nucleotide sequence ID" value="NZ_CP045652.1"/>
</dbReference>
<dbReference type="EMBL" id="CP045652">
    <property type="protein sequence ID" value="QGA27737.1"/>
    <property type="molecule type" value="Genomic_DNA"/>
</dbReference>
<evidence type="ECO:0000256" key="1">
    <source>
        <dbReference type="ARBA" id="ARBA00004651"/>
    </source>
</evidence>
<evidence type="ECO:0000256" key="3">
    <source>
        <dbReference type="ARBA" id="ARBA00022692"/>
    </source>
</evidence>
<comment type="subcellular location">
    <subcellularLocation>
        <location evidence="1">Cell membrane</location>
        <topology evidence="1">Multi-pass membrane protein</topology>
    </subcellularLocation>
</comment>
<feature type="transmembrane region" description="Helical" evidence="6">
    <location>
        <begin position="274"/>
        <end position="295"/>
    </location>
</feature>
<evidence type="ECO:0000313" key="7">
    <source>
        <dbReference type="EMBL" id="QGA27737.1"/>
    </source>
</evidence>
<feature type="transmembrane region" description="Helical" evidence="6">
    <location>
        <begin position="316"/>
        <end position="337"/>
    </location>
</feature>
<feature type="transmembrane region" description="Helical" evidence="6">
    <location>
        <begin position="122"/>
        <end position="141"/>
    </location>
</feature>
<feature type="transmembrane region" description="Helical" evidence="6">
    <location>
        <begin position="352"/>
        <end position="375"/>
    </location>
</feature>
<feature type="transmembrane region" description="Helical" evidence="6">
    <location>
        <begin position="153"/>
        <end position="176"/>
    </location>
</feature>
<keyword evidence="4 6" id="KW-1133">Transmembrane helix</keyword>
<feature type="transmembrane region" description="Helical" evidence="6">
    <location>
        <begin position="412"/>
        <end position="435"/>
    </location>
</feature>
<feature type="transmembrane region" description="Helical" evidence="6">
    <location>
        <begin position="12"/>
        <end position="33"/>
    </location>
</feature>
<feature type="transmembrane region" description="Helical" evidence="6">
    <location>
        <begin position="237"/>
        <end position="254"/>
    </location>
</feature>
<reference evidence="7 8" key="1">
    <citation type="submission" date="2019-10" db="EMBL/GenBank/DDBJ databases">
        <authorList>
            <person name="Dong K."/>
        </authorList>
    </citation>
    <scope>NUCLEOTIDE SEQUENCE [LARGE SCALE GENOMIC DNA]</scope>
    <source>
        <strain evidence="8">dk4302</strain>
    </source>
</reference>
<dbReference type="GO" id="GO:0005886">
    <property type="term" value="C:plasma membrane"/>
    <property type="evidence" value="ECO:0007669"/>
    <property type="project" value="UniProtKB-SubCell"/>
</dbReference>
<keyword evidence="2" id="KW-1003">Cell membrane</keyword>
<dbReference type="AlphaFoldDB" id="A0A5Q0QC26"/>
<sequence length="496" mass="56081">MSVVKRFISDTAIYGLTTILSRMLGFIMTPFLTKKFATAVYGVFTNLYAYASLVNAILAFGMETTYFRYLQKVEGDKQKVFDTSFFITIISSALFVLTVLTFANPIGYWLSEGENVADYAMYVKYFAVILAADALAVVPFAKLRAEGRPIKYGLIKVGNILIYVFFVLFFLYLLPYLVEEYPSWKALTSGWFREGWLGNVFIANLIASVVTLIMLIPQMISFRFNVDKTLIKQMLSYTFPILIANISFIINENLDKMMLPRLIPGERGESDLGIYGAVAKIAVFLNLFVTAFRLGAEPFFFSYSKNENARKTYATIMEYFVIVMLLVMVGLCANIDWLKHFIPSGKGGDQDYWSGLFIVPVLLLNYVLLGIYMNLSVWYKLSDQTRYALYISGIGAIATIILNFTLIPTYSYVGAALSTTITYLLMVGLSYFWGQKNYSIPYNVKKISIYMIGAVALAFAAFHLHFWFGNLLFIAFLAIVAYLEKGVILSILKRGK</sequence>
<dbReference type="PANTHER" id="PTHR30250">
    <property type="entry name" value="PST FAMILY PREDICTED COLANIC ACID TRANSPORTER"/>
    <property type="match status" value="1"/>
</dbReference>